<accession>A0ABN6RC54</accession>
<evidence type="ECO:0000313" key="4">
    <source>
        <dbReference type="Proteomes" id="UP001064971"/>
    </source>
</evidence>
<evidence type="ECO:0000256" key="1">
    <source>
        <dbReference type="SAM" id="Coils"/>
    </source>
</evidence>
<dbReference type="Proteomes" id="UP001064971">
    <property type="component" value="Chromosome"/>
</dbReference>
<sequence length="157" mass="17549">MSGYVQRLSASNSQDLYAALGRVMEAHYGPDWRNAQRIGASAAGALHGLTRLEDRPTLLYLALSDRLTLPNRRYLPALRVSLRLLSRASWQALILALHARLKEELEAARDMLTERLEEMLAAVTVPDLPERDRDTGPPPLTPIEARPQVRPGAPFYL</sequence>
<evidence type="ECO:0000256" key="2">
    <source>
        <dbReference type="SAM" id="MobiDB-lite"/>
    </source>
</evidence>
<reference evidence="3" key="1">
    <citation type="submission" date="2022-07" db="EMBL/GenBank/DDBJ databases">
        <title>Complete Genome Sequence of the Radioresistant Bacterium Deinococcus aetherius ST0316, Isolated from the Air Dust collected in Lower Stratosphere above Japan.</title>
        <authorList>
            <person name="Satoh K."/>
            <person name="Hagiwara K."/>
            <person name="Katsumata K."/>
            <person name="Kubo A."/>
            <person name="Yokobori S."/>
            <person name="Yamagishi A."/>
            <person name="Oono Y."/>
            <person name="Narumi I."/>
        </authorList>
    </citation>
    <scope>NUCLEOTIDE SEQUENCE</scope>
    <source>
        <strain evidence="3">ST0316</strain>
    </source>
</reference>
<keyword evidence="1" id="KW-0175">Coiled coil</keyword>
<organism evidence="3 4">
    <name type="scientific">Deinococcus aetherius</name>
    <dbReference type="NCBI Taxonomy" id="200252"/>
    <lineage>
        <taxon>Bacteria</taxon>
        <taxon>Thermotogati</taxon>
        <taxon>Deinococcota</taxon>
        <taxon>Deinococci</taxon>
        <taxon>Deinococcales</taxon>
        <taxon>Deinococcaceae</taxon>
        <taxon>Deinococcus</taxon>
    </lineage>
</organism>
<protein>
    <submittedName>
        <fullName evidence="3">Uncharacterized protein</fullName>
    </submittedName>
</protein>
<keyword evidence="4" id="KW-1185">Reference proteome</keyword>
<feature type="coiled-coil region" evidence="1">
    <location>
        <begin position="95"/>
        <end position="122"/>
    </location>
</feature>
<evidence type="ECO:0000313" key="3">
    <source>
        <dbReference type="EMBL" id="BDP40194.1"/>
    </source>
</evidence>
<dbReference type="EMBL" id="AP026560">
    <property type="protein sequence ID" value="BDP40194.1"/>
    <property type="molecule type" value="Genomic_DNA"/>
</dbReference>
<dbReference type="RefSeq" id="WP_264776074.1">
    <property type="nucleotide sequence ID" value="NZ_AP026560.1"/>
</dbReference>
<proteinExistence type="predicted"/>
<feature type="region of interest" description="Disordered" evidence="2">
    <location>
        <begin position="127"/>
        <end position="157"/>
    </location>
</feature>
<name>A0ABN6RC54_9DEIO</name>
<gene>
    <name evidence="3" type="ORF">DAETH_01630</name>
</gene>